<comment type="caution">
    <text evidence="6">The sequence shown here is derived from an EMBL/GenBank/DDBJ whole genome shotgun (WGS) entry which is preliminary data.</text>
</comment>
<evidence type="ECO:0000256" key="4">
    <source>
        <dbReference type="ARBA" id="ARBA00023163"/>
    </source>
</evidence>
<dbReference type="Gene3D" id="3.40.50.2300">
    <property type="match status" value="2"/>
</dbReference>
<dbReference type="InterPro" id="IPR010982">
    <property type="entry name" value="Lambda_DNA-bd_dom_sf"/>
</dbReference>
<dbReference type="CDD" id="cd01392">
    <property type="entry name" value="HTH_LacI"/>
    <property type="match status" value="1"/>
</dbReference>
<evidence type="ECO:0000256" key="2">
    <source>
        <dbReference type="ARBA" id="ARBA00023015"/>
    </source>
</evidence>
<keyword evidence="7" id="KW-1185">Reference proteome</keyword>
<sequence length="334" mass="37248">MKNIPYLSSTTMRDVALQAGVSAATVSRVFTAPEKVSAKTRQRVEIAAHALGYPLSRILPQGANLPWRKVMVIISDITDSFYSEMIRGIEIQAKKQHCTIYLFDCAYQSVERDFKHAKGVPEGYDGLICIGISPDHLANSRTAPIVVINPYSSETLFPTVHIDNLTASFNAVDYLIQRGHQRIACLTGPEELTLCQYRRQGYLQALKRNNITLNPYYLVRGDFSFTSGISATDHLMQLTPPPDAIFCHNDKMALGVIYRAKQLGIAIPKQMSVIGFDGVEECQYADPPLSTISQPRMAQGEMAITLLMDLMEGKPITNRSYLLETELVLRQSTR</sequence>
<dbReference type="RefSeq" id="WP_214214467.1">
    <property type="nucleotide sequence ID" value="NZ_JABBFO010000009.1"/>
</dbReference>
<dbReference type="EMBL" id="JABBFO010000009">
    <property type="protein sequence ID" value="MBT0727742.1"/>
    <property type="molecule type" value="Genomic_DNA"/>
</dbReference>
<organism evidence="6 7">
    <name type="scientific">Rosenbergiella australiborealis</name>
    <dbReference type="NCBI Taxonomy" id="1544696"/>
    <lineage>
        <taxon>Bacteria</taxon>
        <taxon>Pseudomonadati</taxon>
        <taxon>Pseudomonadota</taxon>
        <taxon>Gammaproteobacteria</taxon>
        <taxon>Enterobacterales</taxon>
        <taxon>Erwiniaceae</taxon>
        <taxon>Rosenbergiella</taxon>
    </lineage>
</organism>
<dbReference type="InterPro" id="IPR000843">
    <property type="entry name" value="HTH_LacI"/>
</dbReference>
<dbReference type="PANTHER" id="PTHR30146">
    <property type="entry name" value="LACI-RELATED TRANSCRIPTIONAL REPRESSOR"/>
    <property type="match status" value="1"/>
</dbReference>
<dbReference type="Pfam" id="PF13377">
    <property type="entry name" value="Peripla_BP_3"/>
    <property type="match status" value="1"/>
</dbReference>
<reference evidence="6 7" key="1">
    <citation type="submission" date="2020-04" db="EMBL/GenBank/DDBJ databases">
        <title>Genome sequencing of Rosenbergiella species.</title>
        <authorList>
            <person name="Alvarez-Perez S."/>
            <person name="Lievens B."/>
        </authorList>
    </citation>
    <scope>NUCLEOTIDE SEQUENCE [LARGE SCALE GENOMIC DNA]</scope>
    <source>
        <strain evidence="6 7">CdVSA20.1</strain>
    </source>
</reference>
<dbReference type="Proteomes" id="UP000786875">
    <property type="component" value="Unassembled WGS sequence"/>
</dbReference>
<name>A0ABS5T8I5_9GAMM</name>
<dbReference type="PANTHER" id="PTHR30146:SF151">
    <property type="entry name" value="HTH-TYPE TRANSCRIPTIONAL REPRESSOR CYTR"/>
    <property type="match status" value="1"/>
</dbReference>
<dbReference type="Gene3D" id="1.10.260.40">
    <property type="entry name" value="lambda repressor-like DNA-binding domains"/>
    <property type="match status" value="1"/>
</dbReference>
<dbReference type="Pfam" id="PF00356">
    <property type="entry name" value="LacI"/>
    <property type="match status" value="1"/>
</dbReference>
<dbReference type="InterPro" id="IPR028082">
    <property type="entry name" value="Peripla_BP_I"/>
</dbReference>
<evidence type="ECO:0000259" key="5">
    <source>
        <dbReference type="PROSITE" id="PS50932"/>
    </source>
</evidence>
<keyword evidence="3" id="KW-0238">DNA-binding</keyword>
<dbReference type="SUPFAM" id="SSF47413">
    <property type="entry name" value="lambda repressor-like DNA-binding domains"/>
    <property type="match status" value="1"/>
</dbReference>
<gene>
    <name evidence="6" type="ORF">HGT73_10245</name>
</gene>
<keyword evidence="4" id="KW-0804">Transcription</keyword>
<dbReference type="SMART" id="SM00354">
    <property type="entry name" value="HTH_LACI"/>
    <property type="match status" value="1"/>
</dbReference>
<evidence type="ECO:0000256" key="1">
    <source>
        <dbReference type="ARBA" id="ARBA00022491"/>
    </source>
</evidence>
<proteinExistence type="predicted"/>
<feature type="domain" description="HTH lacI-type" evidence="5">
    <location>
        <begin position="10"/>
        <end position="53"/>
    </location>
</feature>
<dbReference type="PROSITE" id="PS50932">
    <property type="entry name" value="HTH_LACI_2"/>
    <property type="match status" value="1"/>
</dbReference>
<keyword evidence="1" id="KW-0678">Repressor</keyword>
<evidence type="ECO:0000313" key="6">
    <source>
        <dbReference type="EMBL" id="MBT0727742.1"/>
    </source>
</evidence>
<keyword evidence="2" id="KW-0805">Transcription regulation</keyword>
<evidence type="ECO:0000256" key="3">
    <source>
        <dbReference type="ARBA" id="ARBA00023125"/>
    </source>
</evidence>
<dbReference type="SUPFAM" id="SSF53822">
    <property type="entry name" value="Periplasmic binding protein-like I"/>
    <property type="match status" value="1"/>
</dbReference>
<accession>A0ABS5T8I5</accession>
<evidence type="ECO:0000313" key="7">
    <source>
        <dbReference type="Proteomes" id="UP000786875"/>
    </source>
</evidence>
<dbReference type="InterPro" id="IPR046335">
    <property type="entry name" value="LacI/GalR-like_sensor"/>
</dbReference>
<protein>
    <submittedName>
        <fullName evidence="6">Substrate-binding domain-containing protein</fullName>
    </submittedName>
</protein>